<evidence type="ECO:0000313" key="1">
    <source>
        <dbReference type="EMBL" id="GAU97723.1"/>
    </source>
</evidence>
<keyword evidence="2" id="KW-1185">Reference proteome</keyword>
<dbReference type="EMBL" id="BDGG01000004">
    <property type="protein sequence ID" value="GAU97723.1"/>
    <property type="molecule type" value="Genomic_DNA"/>
</dbReference>
<reference evidence="1 2" key="1">
    <citation type="journal article" date="2016" name="Nat. Commun.">
        <title>Extremotolerant tardigrade genome and improved radiotolerance of human cultured cells by tardigrade-unique protein.</title>
        <authorList>
            <person name="Hashimoto T."/>
            <person name="Horikawa D.D."/>
            <person name="Saito Y."/>
            <person name="Kuwahara H."/>
            <person name="Kozuka-Hata H."/>
            <person name="Shin-I T."/>
            <person name="Minakuchi Y."/>
            <person name="Ohishi K."/>
            <person name="Motoyama A."/>
            <person name="Aizu T."/>
            <person name="Enomoto A."/>
            <person name="Kondo K."/>
            <person name="Tanaka S."/>
            <person name="Hara Y."/>
            <person name="Koshikawa S."/>
            <person name="Sagara H."/>
            <person name="Miura T."/>
            <person name="Yokobori S."/>
            <person name="Miyagawa K."/>
            <person name="Suzuki Y."/>
            <person name="Kubo T."/>
            <person name="Oyama M."/>
            <person name="Kohara Y."/>
            <person name="Fujiyama A."/>
            <person name="Arakawa K."/>
            <person name="Katayama T."/>
            <person name="Toyoda A."/>
            <person name="Kunieda T."/>
        </authorList>
    </citation>
    <scope>NUCLEOTIDE SEQUENCE [LARGE SCALE GENOMIC DNA]</scope>
    <source>
        <strain evidence="1 2">YOKOZUNA-1</strain>
    </source>
</reference>
<proteinExistence type="predicted"/>
<accession>A0A1D1VFP4</accession>
<dbReference type="Proteomes" id="UP000186922">
    <property type="component" value="Unassembled WGS sequence"/>
</dbReference>
<dbReference type="AlphaFoldDB" id="A0A1D1VFP4"/>
<gene>
    <name evidence="1" type="primary">RvY_08971-1</name>
    <name evidence="1" type="synonym">RvY_08971.1</name>
    <name evidence="1" type="ORF">RvY_08971</name>
</gene>
<organism evidence="1 2">
    <name type="scientific">Ramazzottius varieornatus</name>
    <name type="common">Water bear</name>
    <name type="synonym">Tardigrade</name>
    <dbReference type="NCBI Taxonomy" id="947166"/>
    <lineage>
        <taxon>Eukaryota</taxon>
        <taxon>Metazoa</taxon>
        <taxon>Ecdysozoa</taxon>
        <taxon>Tardigrada</taxon>
        <taxon>Eutardigrada</taxon>
        <taxon>Parachela</taxon>
        <taxon>Hypsibioidea</taxon>
        <taxon>Ramazzottiidae</taxon>
        <taxon>Ramazzottius</taxon>
    </lineage>
</organism>
<evidence type="ECO:0000313" key="2">
    <source>
        <dbReference type="Proteomes" id="UP000186922"/>
    </source>
</evidence>
<name>A0A1D1VFP4_RAMVA</name>
<sequence>MPQKLLTIEPSNQLYTSVKLLIQPIITRRMSPDNLSNVPHRYEISRISPSQQDINSCSRSHRYHETLFRWTTMSRPTGRAGRTDKGQNQACGLYKASSLQIQRKEREWI</sequence>
<comment type="caution">
    <text evidence="1">The sequence shown here is derived from an EMBL/GenBank/DDBJ whole genome shotgun (WGS) entry which is preliminary data.</text>
</comment>
<protein>
    <submittedName>
        <fullName evidence="1">Uncharacterized protein</fullName>
    </submittedName>
</protein>